<evidence type="ECO:0000256" key="1">
    <source>
        <dbReference type="SAM" id="SignalP"/>
    </source>
</evidence>
<organism evidence="2 3">
    <name type="scientific">Bodo saltans</name>
    <name type="common">Flagellated protozoan</name>
    <dbReference type="NCBI Taxonomy" id="75058"/>
    <lineage>
        <taxon>Eukaryota</taxon>
        <taxon>Discoba</taxon>
        <taxon>Euglenozoa</taxon>
        <taxon>Kinetoplastea</taxon>
        <taxon>Metakinetoplastina</taxon>
        <taxon>Eubodonida</taxon>
        <taxon>Bodonidae</taxon>
        <taxon>Bodo</taxon>
    </lineage>
</organism>
<dbReference type="EMBL" id="CYKH01001889">
    <property type="protein sequence ID" value="CUG91080.1"/>
    <property type="molecule type" value="Genomic_DNA"/>
</dbReference>
<evidence type="ECO:0000313" key="3">
    <source>
        <dbReference type="Proteomes" id="UP000051952"/>
    </source>
</evidence>
<evidence type="ECO:0000313" key="2">
    <source>
        <dbReference type="EMBL" id="CUG91080.1"/>
    </source>
</evidence>
<name>A0A0S4JMF0_BODSA</name>
<keyword evidence="3" id="KW-1185">Reference proteome</keyword>
<feature type="signal peptide" evidence="1">
    <location>
        <begin position="1"/>
        <end position="22"/>
    </location>
</feature>
<dbReference type="VEuPathDB" id="TriTrypDB:BSAL_02375"/>
<gene>
    <name evidence="2" type="ORF">BSAL_02375</name>
</gene>
<reference evidence="3" key="1">
    <citation type="submission" date="2015-09" db="EMBL/GenBank/DDBJ databases">
        <authorList>
            <consortium name="Pathogen Informatics"/>
        </authorList>
    </citation>
    <scope>NUCLEOTIDE SEQUENCE [LARGE SCALE GENOMIC DNA]</scope>
    <source>
        <strain evidence="3">Lake Konstanz</strain>
    </source>
</reference>
<accession>A0A0S4JMF0</accession>
<proteinExistence type="predicted"/>
<protein>
    <submittedName>
        <fullName evidence="2">Membrane-associated protein, putative</fullName>
    </submittedName>
</protein>
<keyword evidence="1" id="KW-0732">Signal</keyword>
<dbReference type="AlphaFoldDB" id="A0A0S4JMF0"/>
<sequence length="164" mass="18816">MSFLLLLVCLAVAFVWLIPHRATVIFADNDEQDSIVAATPQLKRNAIKPLCTTRKRTYLSIMFAKPLCTTRKRTYLSIMFAKPLCTTRKRTYPSIMFAKPLCTTRKRTYLSIMFAKPLCTTRKRTYLSIMFAKPWRRVGVGQDAGDALRALRQVEPGRLHAIFP</sequence>
<dbReference type="Proteomes" id="UP000051952">
    <property type="component" value="Unassembled WGS sequence"/>
</dbReference>
<feature type="chain" id="PRO_5006622483" evidence="1">
    <location>
        <begin position="23"/>
        <end position="164"/>
    </location>
</feature>